<comment type="caution">
    <text evidence="3">The sequence shown here is derived from an EMBL/GenBank/DDBJ whole genome shotgun (WGS) entry which is preliminary data.</text>
</comment>
<dbReference type="Proteomes" id="UP000229112">
    <property type="component" value="Unassembled WGS sequence"/>
</dbReference>
<sequence>MKKLLSIAILALTPVMVSAQASVPSADDTILAGGLGGIELLIIRIANWMFTLLLVLAVLFIILAAYKYLLSQGGDGVKEAHKMLVYAAVAIAVAFLARGIVFVVEQLVSSGGSSGSSIYYNDGTRSGGATINDDNITIRRRGSNSDVQVSFPNPLQ</sequence>
<gene>
    <name evidence="3" type="ORF">COU06_00160</name>
</gene>
<keyword evidence="1" id="KW-0812">Transmembrane</keyword>
<feature type="transmembrane region" description="Helical" evidence="1">
    <location>
        <begin position="45"/>
        <end position="71"/>
    </location>
</feature>
<feature type="signal peptide" evidence="2">
    <location>
        <begin position="1"/>
        <end position="21"/>
    </location>
</feature>
<keyword evidence="1" id="KW-0472">Membrane</keyword>
<dbReference type="AlphaFoldDB" id="A0A2M6WKP0"/>
<feature type="chain" id="PRO_5014831281" description="DUF5671 domain-containing protein" evidence="2">
    <location>
        <begin position="22"/>
        <end position="156"/>
    </location>
</feature>
<evidence type="ECO:0008006" key="5">
    <source>
        <dbReference type="Google" id="ProtNLM"/>
    </source>
</evidence>
<reference evidence="4" key="1">
    <citation type="submission" date="2017-09" db="EMBL/GenBank/DDBJ databases">
        <title>Depth-based differentiation of microbial function through sediment-hosted aquifers and enrichment of novel symbionts in the deep terrestrial subsurface.</title>
        <authorList>
            <person name="Probst A.J."/>
            <person name="Ladd B."/>
            <person name="Jarett J.K."/>
            <person name="Geller-Mcgrath D.E."/>
            <person name="Sieber C.M.K."/>
            <person name="Emerson J.B."/>
            <person name="Anantharaman K."/>
            <person name="Thomas B.C."/>
            <person name="Malmstrom R."/>
            <person name="Stieglmeier M."/>
            <person name="Klingl A."/>
            <person name="Woyke T."/>
            <person name="Ryan C.M."/>
            <person name="Banfield J.F."/>
        </authorList>
    </citation>
    <scope>NUCLEOTIDE SEQUENCE [LARGE SCALE GENOMIC DNA]</scope>
</reference>
<evidence type="ECO:0000256" key="2">
    <source>
        <dbReference type="SAM" id="SignalP"/>
    </source>
</evidence>
<proteinExistence type="predicted"/>
<accession>A0A2M6WKP0</accession>
<keyword evidence="2" id="KW-0732">Signal</keyword>
<feature type="transmembrane region" description="Helical" evidence="1">
    <location>
        <begin position="83"/>
        <end position="104"/>
    </location>
</feature>
<dbReference type="EMBL" id="PFAY01000002">
    <property type="protein sequence ID" value="PIT93371.1"/>
    <property type="molecule type" value="Genomic_DNA"/>
</dbReference>
<organism evidence="3 4">
    <name type="scientific">Candidatus Harrisonbacteria bacterium CG10_big_fil_rev_8_21_14_0_10_38_8</name>
    <dbReference type="NCBI Taxonomy" id="1974582"/>
    <lineage>
        <taxon>Bacteria</taxon>
        <taxon>Candidatus Harrisoniibacteriota</taxon>
    </lineage>
</organism>
<keyword evidence="1" id="KW-1133">Transmembrane helix</keyword>
<evidence type="ECO:0000256" key="1">
    <source>
        <dbReference type="SAM" id="Phobius"/>
    </source>
</evidence>
<protein>
    <recommendedName>
        <fullName evidence="5">DUF5671 domain-containing protein</fullName>
    </recommendedName>
</protein>
<evidence type="ECO:0000313" key="3">
    <source>
        <dbReference type="EMBL" id="PIT93371.1"/>
    </source>
</evidence>
<evidence type="ECO:0000313" key="4">
    <source>
        <dbReference type="Proteomes" id="UP000229112"/>
    </source>
</evidence>
<name>A0A2M6WKP0_9BACT</name>